<feature type="transmembrane region" description="Helical" evidence="1">
    <location>
        <begin position="42"/>
        <end position="62"/>
    </location>
</feature>
<accession>T1CDD3</accession>
<evidence type="ECO:0000256" key="1">
    <source>
        <dbReference type="SAM" id="Phobius"/>
    </source>
</evidence>
<keyword evidence="1" id="KW-0472">Membrane</keyword>
<dbReference type="AlphaFoldDB" id="T1CDD3"/>
<organism evidence="3">
    <name type="scientific">mine drainage metagenome</name>
    <dbReference type="NCBI Taxonomy" id="410659"/>
    <lineage>
        <taxon>unclassified sequences</taxon>
        <taxon>metagenomes</taxon>
        <taxon>ecological metagenomes</taxon>
    </lineage>
</organism>
<comment type="caution">
    <text evidence="3">The sequence shown here is derived from an EMBL/GenBank/DDBJ whole genome shotgun (WGS) entry which is preliminary data.</text>
</comment>
<reference evidence="3" key="2">
    <citation type="journal article" date="2014" name="ISME J.">
        <title>Microbial stratification in low pH oxic and suboxic macroscopic growths along an acid mine drainage.</title>
        <authorList>
            <person name="Mendez-Garcia C."/>
            <person name="Mesa V."/>
            <person name="Sprenger R.R."/>
            <person name="Richter M."/>
            <person name="Diez M.S."/>
            <person name="Solano J."/>
            <person name="Bargiela R."/>
            <person name="Golyshina O.V."/>
            <person name="Manteca A."/>
            <person name="Ramos J.L."/>
            <person name="Gallego J.R."/>
            <person name="Llorente I."/>
            <person name="Martins Dos Santos V.A."/>
            <person name="Jensen O.N."/>
            <person name="Pelaez A.I."/>
            <person name="Sanchez J."/>
            <person name="Ferrer M."/>
        </authorList>
    </citation>
    <scope>NUCLEOTIDE SEQUENCE</scope>
</reference>
<dbReference type="EMBL" id="AUZZ01001316">
    <property type="protein sequence ID" value="EQD64735.1"/>
    <property type="molecule type" value="Genomic_DNA"/>
</dbReference>
<evidence type="ECO:0000313" key="3">
    <source>
        <dbReference type="EMBL" id="EQD64735.1"/>
    </source>
</evidence>
<dbReference type="EMBL" id="AUZY01004495">
    <property type="protein sequence ID" value="EQD62890.1"/>
    <property type="molecule type" value="Genomic_DNA"/>
</dbReference>
<keyword evidence="1" id="KW-1133">Transmembrane helix</keyword>
<gene>
    <name evidence="2" type="ORF">B1B_07064</name>
    <name evidence="3" type="ORF">B2A_01861</name>
</gene>
<sequence>MIMSFEPSTFISLAAIVVMLVCLTQVLRLGKSVPGGIVGRTWKQLTGLVVLFTIGYLLTPFFPLLPQAIVNPLVSLIFLFGAVYVLITVRLIHRVISELAG</sequence>
<feature type="transmembrane region" description="Helical" evidence="1">
    <location>
        <begin position="12"/>
        <end position="30"/>
    </location>
</feature>
<keyword evidence="1" id="KW-0812">Transmembrane</keyword>
<proteinExistence type="predicted"/>
<protein>
    <submittedName>
        <fullName evidence="3">Uncharacterized protein</fullName>
    </submittedName>
</protein>
<name>T1CDD3_9ZZZZ</name>
<reference evidence="3" key="1">
    <citation type="submission" date="2013-08" db="EMBL/GenBank/DDBJ databases">
        <authorList>
            <person name="Mendez C."/>
            <person name="Richter M."/>
            <person name="Ferrer M."/>
            <person name="Sanchez J."/>
        </authorList>
    </citation>
    <scope>NUCLEOTIDE SEQUENCE</scope>
</reference>
<feature type="transmembrane region" description="Helical" evidence="1">
    <location>
        <begin position="68"/>
        <end position="87"/>
    </location>
</feature>
<evidence type="ECO:0000313" key="2">
    <source>
        <dbReference type="EMBL" id="EQD62890.1"/>
    </source>
</evidence>